<feature type="transmembrane region" description="Helical" evidence="10">
    <location>
        <begin position="296"/>
        <end position="315"/>
    </location>
</feature>
<evidence type="ECO:0008006" key="13">
    <source>
        <dbReference type="Google" id="ProtNLM"/>
    </source>
</evidence>
<keyword evidence="6 10" id="KW-1133">Transmembrane helix</keyword>
<keyword evidence="5" id="KW-0552">Olfaction</keyword>
<evidence type="ECO:0000256" key="2">
    <source>
        <dbReference type="ARBA" id="ARBA00022475"/>
    </source>
</evidence>
<evidence type="ECO:0000256" key="3">
    <source>
        <dbReference type="ARBA" id="ARBA00022606"/>
    </source>
</evidence>
<keyword evidence="3" id="KW-0716">Sensory transduction</keyword>
<keyword evidence="8" id="KW-0675">Receptor</keyword>
<evidence type="ECO:0000256" key="10">
    <source>
        <dbReference type="SAM" id="Phobius"/>
    </source>
</evidence>
<reference evidence="11 12" key="1">
    <citation type="submission" date="2020-11" db="EMBL/GenBank/DDBJ databases">
        <authorList>
            <person name="Wallbank WR R."/>
            <person name="Pardo Diaz C."/>
            <person name="Kozak K."/>
            <person name="Martin S."/>
            <person name="Jiggins C."/>
            <person name="Moest M."/>
            <person name="Warren A I."/>
            <person name="Generalovic N T."/>
            <person name="Byers J.R.P. K."/>
            <person name="Montejo-Kovacevich G."/>
            <person name="Yen C E."/>
        </authorList>
    </citation>
    <scope>NUCLEOTIDE SEQUENCE [LARGE SCALE GENOMIC DNA]</scope>
</reference>
<protein>
    <recommendedName>
        <fullName evidence="13">Odorant receptor</fullName>
    </recommendedName>
</protein>
<evidence type="ECO:0000256" key="9">
    <source>
        <dbReference type="ARBA" id="ARBA00023224"/>
    </source>
</evidence>
<evidence type="ECO:0000313" key="11">
    <source>
        <dbReference type="EMBL" id="CAD7085743.1"/>
    </source>
</evidence>
<evidence type="ECO:0000256" key="5">
    <source>
        <dbReference type="ARBA" id="ARBA00022725"/>
    </source>
</evidence>
<dbReference type="InterPro" id="IPR004117">
    <property type="entry name" value="7tm6_olfct_rcpt"/>
</dbReference>
<comment type="subcellular location">
    <subcellularLocation>
        <location evidence="1">Cell membrane</location>
        <topology evidence="1">Multi-pass membrane protein</topology>
    </subcellularLocation>
</comment>
<keyword evidence="7 10" id="KW-0472">Membrane</keyword>
<dbReference type="InParanoid" id="A0A7R8URL5"/>
<evidence type="ECO:0000256" key="8">
    <source>
        <dbReference type="ARBA" id="ARBA00023170"/>
    </source>
</evidence>
<dbReference type="Pfam" id="PF02949">
    <property type="entry name" value="7tm_6"/>
    <property type="match status" value="1"/>
</dbReference>
<keyword evidence="2" id="KW-1003">Cell membrane</keyword>
<evidence type="ECO:0000256" key="7">
    <source>
        <dbReference type="ARBA" id="ARBA00023136"/>
    </source>
</evidence>
<keyword evidence="9" id="KW-0807">Transducer</keyword>
<keyword evidence="12" id="KW-1185">Reference proteome</keyword>
<keyword evidence="4 10" id="KW-0812">Transmembrane</keyword>
<proteinExistence type="predicted"/>
<dbReference type="Proteomes" id="UP000594454">
    <property type="component" value="Chromosome 3"/>
</dbReference>
<dbReference type="GO" id="GO:0004984">
    <property type="term" value="F:olfactory receptor activity"/>
    <property type="evidence" value="ECO:0007669"/>
    <property type="project" value="InterPro"/>
</dbReference>
<dbReference type="GO" id="GO:0005549">
    <property type="term" value="F:odorant binding"/>
    <property type="evidence" value="ECO:0007669"/>
    <property type="project" value="InterPro"/>
</dbReference>
<feature type="transmembrane region" description="Helical" evidence="10">
    <location>
        <begin position="119"/>
        <end position="137"/>
    </location>
</feature>
<dbReference type="OrthoDB" id="6597368at2759"/>
<dbReference type="GO" id="GO:0007165">
    <property type="term" value="P:signal transduction"/>
    <property type="evidence" value="ECO:0007669"/>
    <property type="project" value="UniProtKB-KW"/>
</dbReference>
<name>A0A7R8URL5_HERIL</name>
<dbReference type="EMBL" id="LR899011">
    <property type="protein sequence ID" value="CAD7085743.1"/>
    <property type="molecule type" value="Genomic_DNA"/>
</dbReference>
<gene>
    <name evidence="11" type="ORF">HERILL_LOCUS8564</name>
</gene>
<sequence length="329" mass="38669">MTVDLFLLEDRSQLFRNASVTFADAMSGVKSLNTFFKRKQLRRINNLLEHLDNRVKEVNDHDEQWYLEIIIRTANRILLSYFIPFTIVAMTCYLPAIFSDQRRLLYSAWFPVDWKNSDTIYYIVVVYQLISVWINIYQNMLSDSYPGLYLWILKGHFHALNIRVSKIGHDLRKTGEDYYQELLKCIGDHREILEYCRVFEETFSGVLLMQFFVTEVTLCITATYISYVDSMAETIYTAMYFLCMASEICLPCYCGNEIVYENAQFSNALYSCNWLDQDRKFKRALLFTMQRTQKPTIIYAGGIVRISLSTLLAVFKSTYSLFAIVKQTR</sequence>
<dbReference type="PANTHER" id="PTHR21137">
    <property type="entry name" value="ODORANT RECEPTOR"/>
    <property type="match status" value="1"/>
</dbReference>
<evidence type="ECO:0000256" key="1">
    <source>
        <dbReference type="ARBA" id="ARBA00004651"/>
    </source>
</evidence>
<evidence type="ECO:0000256" key="4">
    <source>
        <dbReference type="ARBA" id="ARBA00022692"/>
    </source>
</evidence>
<dbReference type="GO" id="GO:0005886">
    <property type="term" value="C:plasma membrane"/>
    <property type="evidence" value="ECO:0007669"/>
    <property type="project" value="UniProtKB-SubCell"/>
</dbReference>
<evidence type="ECO:0000313" key="12">
    <source>
        <dbReference type="Proteomes" id="UP000594454"/>
    </source>
</evidence>
<organism evidence="11 12">
    <name type="scientific">Hermetia illucens</name>
    <name type="common">Black soldier fly</name>
    <dbReference type="NCBI Taxonomy" id="343691"/>
    <lineage>
        <taxon>Eukaryota</taxon>
        <taxon>Metazoa</taxon>
        <taxon>Ecdysozoa</taxon>
        <taxon>Arthropoda</taxon>
        <taxon>Hexapoda</taxon>
        <taxon>Insecta</taxon>
        <taxon>Pterygota</taxon>
        <taxon>Neoptera</taxon>
        <taxon>Endopterygota</taxon>
        <taxon>Diptera</taxon>
        <taxon>Brachycera</taxon>
        <taxon>Stratiomyomorpha</taxon>
        <taxon>Stratiomyidae</taxon>
        <taxon>Hermetiinae</taxon>
        <taxon>Hermetia</taxon>
    </lineage>
</organism>
<dbReference type="AlphaFoldDB" id="A0A7R8URL5"/>
<dbReference type="PANTHER" id="PTHR21137:SF35">
    <property type="entry name" value="ODORANT RECEPTOR 19A-RELATED"/>
    <property type="match status" value="1"/>
</dbReference>
<accession>A0A7R8URL5</accession>
<feature type="transmembrane region" description="Helical" evidence="10">
    <location>
        <begin position="78"/>
        <end position="99"/>
    </location>
</feature>
<evidence type="ECO:0000256" key="6">
    <source>
        <dbReference type="ARBA" id="ARBA00022989"/>
    </source>
</evidence>